<dbReference type="InterPro" id="IPR036047">
    <property type="entry name" value="F-box-like_dom_sf"/>
</dbReference>
<feature type="domain" description="F-box" evidence="2">
    <location>
        <begin position="25"/>
        <end position="71"/>
    </location>
</feature>
<dbReference type="PANTHER" id="PTHR24414:SF178">
    <property type="entry name" value="F-BOX DOMAIN-CONTAINING PROTEIN"/>
    <property type="match status" value="1"/>
</dbReference>
<keyword evidence="4" id="KW-1185">Reference proteome</keyword>
<name>A0A6D2KJ29_9BRAS</name>
<proteinExistence type="predicted"/>
<accession>A0A6D2KJ29</accession>
<evidence type="ECO:0000259" key="2">
    <source>
        <dbReference type="PROSITE" id="PS50181"/>
    </source>
</evidence>
<organism evidence="3 4">
    <name type="scientific">Microthlaspi erraticum</name>
    <dbReference type="NCBI Taxonomy" id="1685480"/>
    <lineage>
        <taxon>Eukaryota</taxon>
        <taxon>Viridiplantae</taxon>
        <taxon>Streptophyta</taxon>
        <taxon>Embryophyta</taxon>
        <taxon>Tracheophyta</taxon>
        <taxon>Spermatophyta</taxon>
        <taxon>Magnoliopsida</taxon>
        <taxon>eudicotyledons</taxon>
        <taxon>Gunneridae</taxon>
        <taxon>Pentapetalae</taxon>
        <taxon>rosids</taxon>
        <taxon>malvids</taxon>
        <taxon>Brassicales</taxon>
        <taxon>Brassicaceae</taxon>
        <taxon>Coluteocarpeae</taxon>
        <taxon>Microthlaspi</taxon>
    </lineage>
</organism>
<dbReference type="InterPro" id="IPR057499">
    <property type="entry name" value="Kelch_FKB95"/>
</dbReference>
<evidence type="ECO:0000256" key="1">
    <source>
        <dbReference type="SAM" id="MobiDB-lite"/>
    </source>
</evidence>
<dbReference type="SMART" id="SM00612">
    <property type="entry name" value="Kelch"/>
    <property type="match status" value="2"/>
</dbReference>
<dbReference type="OrthoDB" id="1095846at2759"/>
<comment type="caution">
    <text evidence="3">The sequence shown here is derived from an EMBL/GenBank/DDBJ whole genome shotgun (WGS) entry which is preliminary data.</text>
</comment>
<dbReference type="InterPro" id="IPR015915">
    <property type="entry name" value="Kelch-typ_b-propeller"/>
</dbReference>
<protein>
    <recommendedName>
        <fullName evidence="2">F-box domain-containing protein</fullName>
    </recommendedName>
</protein>
<dbReference type="Gene3D" id="2.120.10.80">
    <property type="entry name" value="Kelch-type beta propeller"/>
    <property type="match status" value="1"/>
</dbReference>
<feature type="compositionally biased region" description="Low complexity" evidence="1">
    <location>
        <begin position="19"/>
        <end position="31"/>
    </location>
</feature>
<dbReference type="InterPro" id="IPR006652">
    <property type="entry name" value="Kelch_1"/>
</dbReference>
<feature type="region of interest" description="Disordered" evidence="1">
    <location>
        <begin position="1"/>
        <end position="31"/>
    </location>
</feature>
<gene>
    <name evidence="3" type="ORF">MERR_LOCUS39120</name>
</gene>
<dbReference type="PROSITE" id="PS50181">
    <property type="entry name" value="FBOX"/>
    <property type="match status" value="1"/>
</dbReference>
<dbReference type="InterPro" id="IPR050354">
    <property type="entry name" value="F-box/kelch-repeat_ARATH"/>
</dbReference>
<dbReference type="InterPro" id="IPR001810">
    <property type="entry name" value="F-box_dom"/>
</dbReference>
<sequence length="441" mass="50014">MTMWISAAEEPARKRGKKSPSSSSPPSLSSLPDEVVLSCVARTSRSDRAALSLVSRGYRSLAASPDLYKTRSRMGLTETYTYVCMRSCLDQNPRWYILRRGESENRLVRIQVPFCERSILTLPQTDERMMTHALPTEGSTVVALDWGIYVIGGLIQGQFTDEVWLLDCRTHTWRQAPSMRVERAKPAAGIVAGKIYVFGGCIEPDSSHWAEAFDPKTQTWETLAPMPDERLRSGGFRNTVVVREEKVYAVDSRDRSFYYSPSDGKWGRGNNDSLPGKRRDWCVVDKLIYCLDRHGRLWWCEPDELEGEQRQGEGEEEGIMYWREVNVLDSLKTALSNSRLVHLNRTREASWASKNGSGRKLIDLRPGARLSSSGGSNIVLFWDVLIEGDRRRLEIWSADISLERRQGGEIWGSVERSNALKTVDQFIGHDYKVLHSVSVSL</sequence>
<dbReference type="SUPFAM" id="SSF81383">
    <property type="entry name" value="F-box domain"/>
    <property type="match status" value="1"/>
</dbReference>
<reference evidence="3" key="1">
    <citation type="submission" date="2020-01" db="EMBL/GenBank/DDBJ databases">
        <authorList>
            <person name="Mishra B."/>
        </authorList>
    </citation>
    <scope>NUCLEOTIDE SEQUENCE [LARGE SCALE GENOMIC DNA]</scope>
</reference>
<evidence type="ECO:0000313" key="3">
    <source>
        <dbReference type="EMBL" id="CAA7051885.1"/>
    </source>
</evidence>
<evidence type="ECO:0000313" key="4">
    <source>
        <dbReference type="Proteomes" id="UP000467841"/>
    </source>
</evidence>
<dbReference type="AlphaFoldDB" id="A0A6D2KJ29"/>
<dbReference type="Proteomes" id="UP000467841">
    <property type="component" value="Unassembled WGS sequence"/>
</dbReference>
<dbReference type="SUPFAM" id="SSF117281">
    <property type="entry name" value="Kelch motif"/>
    <property type="match status" value="1"/>
</dbReference>
<dbReference type="Pfam" id="PF25210">
    <property type="entry name" value="Kelch_FKB95"/>
    <property type="match status" value="1"/>
</dbReference>
<dbReference type="Pfam" id="PF00646">
    <property type="entry name" value="F-box"/>
    <property type="match status" value="1"/>
</dbReference>
<dbReference type="EMBL" id="CACVBM020001495">
    <property type="protein sequence ID" value="CAA7051885.1"/>
    <property type="molecule type" value="Genomic_DNA"/>
</dbReference>
<dbReference type="PANTHER" id="PTHR24414">
    <property type="entry name" value="F-BOX/KELCH-REPEAT PROTEIN SKIP4"/>
    <property type="match status" value="1"/>
</dbReference>